<comment type="pathway">
    <text evidence="1">Sulfur metabolism; glutathione biosynthesis; glutathione from L-cysteine and L-glutamate: step 1/2.</text>
</comment>
<keyword evidence="3" id="KW-0436">Ligase</keyword>
<proteinExistence type="predicted"/>
<gene>
    <name evidence="9" type="ORF">METZ01_LOCUS352359</name>
</gene>
<dbReference type="InterPro" id="IPR014746">
    <property type="entry name" value="Gln_synth/guanido_kin_cat_dom"/>
</dbReference>
<evidence type="ECO:0000313" key="9">
    <source>
        <dbReference type="EMBL" id="SVC99505.1"/>
    </source>
</evidence>
<sequence>MTNNYNNFIGKVFSGDVKNILCLGKLGIEKESFRVSQSKISRSVHPTSMGSALCNKYVTTDFSEAQLELITPPISDKKEGLEFLENIHHFVSHKIEDEILWPFSMPPAIQSEQDIPIASYGTSNLGLFKQIYRNGLSHRYGRTMQAISGVHYNYSVPDAIWHSPFFKNKKLDPGEIQSMGYFRM</sequence>
<name>A0A382RQS6_9ZZZZ</name>
<dbReference type="GO" id="GO:0005829">
    <property type="term" value="C:cytosol"/>
    <property type="evidence" value="ECO:0007669"/>
    <property type="project" value="TreeGrafter"/>
</dbReference>
<accession>A0A382RQS6</accession>
<dbReference type="GO" id="GO:0004357">
    <property type="term" value="F:glutamate-cysteine ligase activity"/>
    <property type="evidence" value="ECO:0007669"/>
    <property type="project" value="UniProtKB-EC"/>
</dbReference>
<feature type="non-terminal residue" evidence="9">
    <location>
        <position position="184"/>
    </location>
</feature>
<reference evidence="9" key="1">
    <citation type="submission" date="2018-05" db="EMBL/GenBank/DDBJ databases">
        <authorList>
            <person name="Lanie J.A."/>
            <person name="Ng W.-L."/>
            <person name="Kazmierczak K.M."/>
            <person name="Andrzejewski T.M."/>
            <person name="Davidsen T.M."/>
            <person name="Wayne K.J."/>
            <person name="Tettelin H."/>
            <person name="Glass J.I."/>
            <person name="Rusch D."/>
            <person name="Podicherti R."/>
            <person name="Tsui H.-C.T."/>
            <person name="Winkler M.E."/>
        </authorList>
    </citation>
    <scope>NUCLEOTIDE SEQUENCE</scope>
</reference>
<feature type="domain" description="Glutamate--cysteine ligase" evidence="8">
    <location>
        <begin position="18"/>
        <end position="184"/>
    </location>
</feature>
<dbReference type="EMBL" id="UINC01123197">
    <property type="protein sequence ID" value="SVC99505.1"/>
    <property type="molecule type" value="Genomic_DNA"/>
</dbReference>
<evidence type="ECO:0000256" key="3">
    <source>
        <dbReference type="ARBA" id="ARBA00022598"/>
    </source>
</evidence>
<protein>
    <recommendedName>
        <fullName evidence="2">glutamate--cysteine ligase</fullName>
        <ecNumber evidence="2">6.3.2.2</ecNumber>
    </recommendedName>
</protein>
<evidence type="ECO:0000256" key="6">
    <source>
        <dbReference type="ARBA" id="ARBA00022840"/>
    </source>
</evidence>
<dbReference type="SUPFAM" id="SSF55931">
    <property type="entry name" value="Glutamine synthetase/guanido kinase"/>
    <property type="match status" value="1"/>
</dbReference>
<dbReference type="AlphaFoldDB" id="A0A382RQS6"/>
<dbReference type="PANTHER" id="PTHR38761:SF1">
    <property type="entry name" value="GLUTAMATE--CYSTEINE LIGASE"/>
    <property type="match status" value="1"/>
</dbReference>
<dbReference type="InterPro" id="IPR007370">
    <property type="entry name" value="Glu_cys_ligase"/>
</dbReference>
<comment type="catalytic activity">
    <reaction evidence="7">
        <text>L-cysteine + L-glutamate + ATP = gamma-L-glutamyl-L-cysteine + ADP + phosphate + H(+)</text>
        <dbReference type="Rhea" id="RHEA:13285"/>
        <dbReference type="ChEBI" id="CHEBI:15378"/>
        <dbReference type="ChEBI" id="CHEBI:29985"/>
        <dbReference type="ChEBI" id="CHEBI:30616"/>
        <dbReference type="ChEBI" id="CHEBI:35235"/>
        <dbReference type="ChEBI" id="CHEBI:43474"/>
        <dbReference type="ChEBI" id="CHEBI:58173"/>
        <dbReference type="ChEBI" id="CHEBI:456216"/>
        <dbReference type="EC" id="6.3.2.2"/>
    </reaction>
</comment>
<keyword evidence="6" id="KW-0067">ATP-binding</keyword>
<evidence type="ECO:0000256" key="5">
    <source>
        <dbReference type="ARBA" id="ARBA00022741"/>
    </source>
</evidence>
<dbReference type="GO" id="GO:0006750">
    <property type="term" value="P:glutathione biosynthetic process"/>
    <property type="evidence" value="ECO:0007669"/>
    <property type="project" value="UniProtKB-KW"/>
</dbReference>
<keyword evidence="5" id="KW-0547">Nucleotide-binding</keyword>
<organism evidence="9">
    <name type="scientific">marine metagenome</name>
    <dbReference type="NCBI Taxonomy" id="408172"/>
    <lineage>
        <taxon>unclassified sequences</taxon>
        <taxon>metagenomes</taxon>
        <taxon>ecological metagenomes</taxon>
    </lineage>
</organism>
<dbReference type="Gene3D" id="3.30.590.20">
    <property type="match status" value="1"/>
</dbReference>
<dbReference type="GO" id="GO:0046872">
    <property type="term" value="F:metal ion binding"/>
    <property type="evidence" value="ECO:0007669"/>
    <property type="project" value="TreeGrafter"/>
</dbReference>
<dbReference type="Pfam" id="PF04262">
    <property type="entry name" value="Glu_cys_ligase"/>
    <property type="match status" value="1"/>
</dbReference>
<evidence type="ECO:0000256" key="7">
    <source>
        <dbReference type="ARBA" id="ARBA00048819"/>
    </source>
</evidence>
<evidence type="ECO:0000256" key="2">
    <source>
        <dbReference type="ARBA" id="ARBA00012220"/>
    </source>
</evidence>
<evidence type="ECO:0000259" key="8">
    <source>
        <dbReference type="Pfam" id="PF04262"/>
    </source>
</evidence>
<dbReference type="InterPro" id="IPR006334">
    <property type="entry name" value="Glut_cys_ligase"/>
</dbReference>
<dbReference type="PANTHER" id="PTHR38761">
    <property type="entry name" value="GLUTAMATE--CYSTEINE LIGASE"/>
    <property type="match status" value="1"/>
</dbReference>
<dbReference type="GO" id="GO:0005524">
    <property type="term" value="F:ATP binding"/>
    <property type="evidence" value="ECO:0007669"/>
    <property type="project" value="UniProtKB-KW"/>
</dbReference>
<keyword evidence="4" id="KW-0317">Glutathione biosynthesis</keyword>
<evidence type="ECO:0000256" key="4">
    <source>
        <dbReference type="ARBA" id="ARBA00022684"/>
    </source>
</evidence>
<dbReference type="EC" id="6.3.2.2" evidence="2"/>
<evidence type="ECO:0000256" key="1">
    <source>
        <dbReference type="ARBA" id="ARBA00005006"/>
    </source>
</evidence>